<feature type="domain" description="TRAP C4-dicarboxylate transport system permease DctM subunit" evidence="8">
    <location>
        <begin position="12"/>
        <end position="421"/>
    </location>
</feature>
<dbReference type="InterPro" id="IPR004681">
    <property type="entry name" value="TRAP_DctM"/>
</dbReference>
<feature type="transmembrane region" description="Helical" evidence="7">
    <location>
        <begin position="404"/>
        <end position="425"/>
    </location>
</feature>
<evidence type="ECO:0000256" key="6">
    <source>
        <dbReference type="ARBA" id="ARBA00023136"/>
    </source>
</evidence>
<dbReference type="InterPro" id="IPR010656">
    <property type="entry name" value="DctM"/>
</dbReference>
<feature type="transmembrane region" description="Helical" evidence="7">
    <location>
        <begin position="246"/>
        <end position="264"/>
    </location>
</feature>
<dbReference type="GO" id="GO:0022857">
    <property type="term" value="F:transmembrane transporter activity"/>
    <property type="evidence" value="ECO:0007669"/>
    <property type="project" value="UniProtKB-UniRule"/>
</dbReference>
<comment type="caution">
    <text evidence="9">The sequence shown here is derived from an EMBL/GenBank/DDBJ whole genome shotgun (WGS) entry which is preliminary data.</text>
</comment>
<dbReference type="Proteomes" id="UP001156690">
    <property type="component" value="Unassembled WGS sequence"/>
</dbReference>
<comment type="function">
    <text evidence="7">Part of the tripartite ATP-independent periplasmic (TRAP) transport system.</text>
</comment>
<dbReference type="PANTHER" id="PTHR33362">
    <property type="entry name" value="SIALIC ACID TRAP TRANSPORTER PERMEASE PROTEIN SIAT-RELATED"/>
    <property type="match status" value="1"/>
</dbReference>
<dbReference type="Pfam" id="PF06808">
    <property type="entry name" value="DctM"/>
    <property type="match status" value="1"/>
</dbReference>
<keyword evidence="5 7" id="KW-1133">Transmembrane helix</keyword>
<keyword evidence="6 7" id="KW-0472">Membrane</keyword>
<evidence type="ECO:0000256" key="4">
    <source>
        <dbReference type="ARBA" id="ARBA00022692"/>
    </source>
</evidence>
<evidence type="ECO:0000259" key="8">
    <source>
        <dbReference type="Pfam" id="PF06808"/>
    </source>
</evidence>
<organism evidence="9 10">
    <name type="scientific">Vibrio penaeicida</name>
    <dbReference type="NCBI Taxonomy" id="104609"/>
    <lineage>
        <taxon>Bacteria</taxon>
        <taxon>Pseudomonadati</taxon>
        <taxon>Pseudomonadota</taxon>
        <taxon>Gammaproteobacteria</taxon>
        <taxon>Vibrionales</taxon>
        <taxon>Vibrionaceae</taxon>
        <taxon>Vibrio</taxon>
    </lineage>
</organism>
<comment type="caution">
    <text evidence="7">Lacks conserved residue(s) required for the propagation of feature annotation.</text>
</comment>
<keyword evidence="7" id="KW-0813">Transport</keyword>
<evidence type="ECO:0000256" key="7">
    <source>
        <dbReference type="RuleBase" id="RU369079"/>
    </source>
</evidence>
<evidence type="ECO:0000313" key="10">
    <source>
        <dbReference type="Proteomes" id="UP001156690"/>
    </source>
</evidence>
<evidence type="ECO:0000256" key="2">
    <source>
        <dbReference type="ARBA" id="ARBA00022475"/>
    </source>
</evidence>
<comment type="subunit">
    <text evidence="7">The complex comprises the extracytoplasmic solute receptor protein and the two transmembrane proteins.</text>
</comment>
<keyword evidence="3 7" id="KW-0997">Cell inner membrane</keyword>
<evidence type="ECO:0000256" key="5">
    <source>
        <dbReference type="ARBA" id="ARBA00022989"/>
    </source>
</evidence>
<name>A0AAV5NUM9_9VIBR</name>
<sequence length="429" mass="45405">MSADQVGIAVLLGSFLTLMLLRVPIAFALGISSVLTAWQLDLPLLLVAQRMVNGMFSFTFLAVPFFILVGSIMTEGGISDRLVRFSEVLVGRFRGGMAQGNVVASTFFGGISGSSVADVASIGSFLIPAMKRSGYPAEYSVAVTVTSSVQGVLIPPSQNMIYYALAAGGLPISQLFVAGYVPGILLSVSLMILCGFLAIRHGHPQGKKYSLKEGLAITSEASIGLFTIVIIIGGIVLGIFTATESAAVAVAYALLVTILIYKSVNRTQMKKIMSDTMKTLSMVIAIIMTSSAFGYLLSFLSVPSLLADFILGLSDNPYVVLLAINILLLVLGMLMDMGVLILILTPILLPIAKTIGVDPIHFGIIMLLNLGIGVCTPPVGTSLMVGCGIGKVKIETTARHMLPFYLAMVVVLMLVTYMPAITLWLPSLL</sequence>
<dbReference type="NCBIfam" id="TIGR00786">
    <property type="entry name" value="dctM"/>
    <property type="match status" value="1"/>
</dbReference>
<dbReference type="GO" id="GO:0005886">
    <property type="term" value="C:plasma membrane"/>
    <property type="evidence" value="ECO:0007669"/>
    <property type="project" value="UniProtKB-SubCell"/>
</dbReference>
<dbReference type="AlphaFoldDB" id="A0AAV5NUM9"/>
<dbReference type="PANTHER" id="PTHR33362:SF2">
    <property type="entry name" value="TRAP TRANSPORTER LARGE PERMEASE PROTEIN"/>
    <property type="match status" value="1"/>
</dbReference>
<feature type="transmembrane region" description="Helical" evidence="7">
    <location>
        <begin position="318"/>
        <end position="348"/>
    </location>
</feature>
<evidence type="ECO:0000256" key="1">
    <source>
        <dbReference type="ARBA" id="ARBA00004429"/>
    </source>
</evidence>
<feature type="transmembrane region" description="Helical" evidence="7">
    <location>
        <begin position="276"/>
        <end position="298"/>
    </location>
</feature>
<feature type="transmembrane region" description="Helical" evidence="7">
    <location>
        <begin position="360"/>
        <end position="384"/>
    </location>
</feature>
<keyword evidence="10" id="KW-1185">Reference proteome</keyword>
<feature type="transmembrane region" description="Helical" evidence="7">
    <location>
        <begin position="183"/>
        <end position="200"/>
    </location>
</feature>
<protein>
    <recommendedName>
        <fullName evidence="7">TRAP transporter large permease protein</fullName>
    </recommendedName>
</protein>
<keyword evidence="2" id="KW-1003">Cell membrane</keyword>
<evidence type="ECO:0000256" key="3">
    <source>
        <dbReference type="ARBA" id="ARBA00022519"/>
    </source>
</evidence>
<reference evidence="10" key="1">
    <citation type="journal article" date="2019" name="Int. J. Syst. Evol. Microbiol.">
        <title>The Global Catalogue of Microorganisms (GCM) 10K type strain sequencing project: providing services to taxonomists for standard genome sequencing and annotation.</title>
        <authorList>
            <consortium name="The Broad Institute Genomics Platform"/>
            <consortium name="The Broad Institute Genome Sequencing Center for Infectious Disease"/>
            <person name="Wu L."/>
            <person name="Ma J."/>
        </authorList>
    </citation>
    <scope>NUCLEOTIDE SEQUENCE [LARGE SCALE GENOMIC DNA]</scope>
    <source>
        <strain evidence="10">NBRC 15640</strain>
    </source>
</reference>
<accession>A0AAV5NUM9</accession>
<evidence type="ECO:0000313" key="9">
    <source>
        <dbReference type="EMBL" id="GLQ73712.1"/>
    </source>
</evidence>
<comment type="subcellular location">
    <subcellularLocation>
        <location evidence="1 7">Cell inner membrane</location>
        <topology evidence="1 7">Multi-pass membrane protein</topology>
    </subcellularLocation>
</comment>
<keyword evidence="4 7" id="KW-0812">Transmembrane</keyword>
<dbReference type="EMBL" id="BSNX01000037">
    <property type="protein sequence ID" value="GLQ73712.1"/>
    <property type="molecule type" value="Genomic_DNA"/>
</dbReference>
<comment type="similarity">
    <text evidence="7">Belongs to the TRAP transporter large permease family.</text>
</comment>
<feature type="transmembrane region" description="Helical" evidence="7">
    <location>
        <begin position="52"/>
        <end position="74"/>
    </location>
</feature>
<gene>
    <name evidence="9" type="primary">dctM_1</name>
    <name evidence="9" type="ORF">GCM10007932_30720</name>
</gene>
<dbReference type="RefSeq" id="WP_126608464.1">
    <property type="nucleotide sequence ID" value="NZ_AP025144.1"/>
</dbReference>
<feature type="transmembrane region" description="Helical" evidence="7">
    <location>
        <begin position="221"/>
        <end position="240"/>
    </location>
</feature>
<dbReference type="PIRSF" id="PIRSF006066">
    <property type="entry name" value="HI0050"/>
    <property type="match status" value="1"/>
</dbReference>
<proteinExistence type="inferred from homology"/>